<evidence type="ECO:0000313" key="2">
    <source>
        <dbReference type="EMBL" id="PDX57228.1"/>
    </source>
</evidence>
<organism evidence="2 3">
    <name type="scientific">Faecalibacterium langellae</name>
    <dbReference type="NCBI Taxonomy" id="3435293"/>
    <lineage>
        <taxon>Bacteria</taxon>
        <taxon>Bacillati</taxon>
        <taxon>Bacillota</taxon>
        <taxon>Clostridia</taxon>
        <taxon>Eubacteriales</taxon>
        <taxon>Oscillospiraceae</taxon>
        <taxon>Faecalibacterium</taxon>
    </lineage>
</organism>
<proteinExistence type="predicted"/>
<name>A0A2A6Z793_9FIRM</name>
<gene>
    <name evidence="2" type="ORF">CGS46_11865</name>
</gene>
<comment type="caution">
    <text evidence="2">The sequence shown here is derived from an EMBL/GenBank/DDBJ whole genome shotgun (WGS) entry which is preliminary data.</text>
</comment>
<dbReference type="Proteomes" id="UP000220752">
    <property type="component" value="Unassembled WGS sequence"/>
</dbReference>
<evidence type="ECO:0000256" key="1">
    <source>
        <dbReference type="SAM" id="SignalP"/>
    </source>
</evidence>
<feature type="signal peptide" evidence="1">
    <location>
        <begin position="1"/>
        <end position="25"/>
    </location>
</feature>
<protein>
    <recommendedName>
        <fullName evidence="4">Ada DNA repair metal-binding domain-containing protein</fullName>
    </recommendedName>
</protein>
<sequence>MKKHLRVLAAVLALCFSLLCPAASAASVQTAACKPSTAAVQTISAGKKTEQMVWVPTHGGKKYHSKSTCSNMKDPEKVTLSKAKAEGFTACKKCY</sequence>
<keyword evidence="1" id="KW-0732">Signal</keyword>
<keyword evidence="3" id="KW-1185">Reference proteome</keyword>
<feature type="chain" id="PRO_5013309571" description="Ada DNA repair metal-binding domain-containing protein" evidence="1">
    <location>
        <begin position="26"/>
        <end position="95"/>
    </location>
</feature>
<reference evidence="2 3" key="1">
    <citation type="journal article" date="2017" name="Front. Microbiol.">
        <title>New Insights into the Diversity of the Genus Faecalibacterium.</title>
        <authorList>
            <person name="Benevides L."/>
            <person name="Burman S."/>
            <person name="Martin R."/>
            <person name="Robert V."/>
            <person name="Thomas M."/>
            <person name="Miquel S."/>
            <person name="Chain F."/>
            <person name="Sokol H."/>
            <person name="Bermudez-Humaran L.G."/>
            <person name="Morrison M."/>
            <person name="Langella P."/>
            <person name="Azevedo V.A."/>
            <person name="Chatel J.M."/>
            <person name="Soares S."/>
        </authorList>
    </citation>
    <scope>NUCLEOTIDE SEQUENCE [LARGE SCALE GENOMIC DNA]</scope>
    <source>
        <strain evidence="3">CNCM I-4540</strain>
    </source>
</reference>
<dbReference type="AlphaFoldDB" id="A0A2A6Z793"/>
<accession>A0A2A6Z793</accession>
<evidence type="ECO:0008006" key="4">
    <source>
        <dbReference type="Google" id="ProtNLM"/>
    </source>
</evidence>
<dbReference type="EMBL" id="NMTQ01000037">
    <property type="protein sequence ID" value="PDX57228.1"/>
    <property type="molecule type" value="Genomic_DNA"/>
</dbReference>
<evidence type="ECO:0000313" key="3">
    <source>
        <dbReference type="Proteomes" id="UP000220752"/>
    </source>
</evidence>